<proteinExistence type="predicted"/>
<evidence type="ECO:0000313" key="1">
    <source>
        <dbReference type="EMBL" id="PHV57542.1"/>
    </source>
</evidence>
<gene>
    <name evidence="1" type="ORF">CS009_05165</name>
</gene>
<dbReference type="Proteomes" id="UP000221763">
    <property type="component" value="Unassembled WGS sequence"/>
</dbReference>
<comment type="caution">
    <text evidence="1">The sequence shown here is derived from an EMBL/GenBank/DDBJ whole genome shotgun (WGS) entry which is preliminary data.</text>
</comment>
<accession>A0AAP8FXZ8</accession>
<dbReference type="RefSeq" id="WP_099421215.1">
    <property type="nucleotide sequence ID" value="NZ_PEBN01000024.1"/>
</dbReference>
<sequence length="65" mass="7441">MEDKKVKICKVFKCSKEVHAPKAMFCGEHERNYRETREMLGKGILLLGGIVLKKAFTGNRNKDKS</sequence>
<protein>
    <submittedName>
        <fullName evidence="1">Uncharacterized protein</fullName>
    </submittedName>
</protein>
<evidence type="ECO:0000313" key="2">
    <source>
        <dbReference type="Proteomes" id="UP000221763"/>
    </source>
</evidence>
<dbReference type="AlphaFoldDB" id="A0AAP8FXZ8"/>
<dbReference type="EMBL" id="PEBN01000024">
    <property type="protein sequence ID" value="PHV57542.1"/>
    <property type="molecule type" value="Genomic_DNA"/>
</dbReference>
<name>A0AAP8FXZ8_STRMC</name>
<organism evidence="1 2">
    <name type="scientific">Streptococcus macedonicus</name>
    <name type="common">Streptococcus gallolyticus macedonicus</name>
    <dbReference type="NCBI Taxonomy" id="59310"/>
    <lineage>
        <taxon>Bacteria</taxon>
        <taxon>Bacillati</taxon>
        <taxon>Bacillota</taxon>
        <taxon>Bacilli</taxon>
        <taxon>Lactobacillales</taxon>
        <taxon>Streptococcaceae</taxon>
        <taxon>Streptococcus</taxon>
    </lineage>
</organism>
<reference evidence="1 2" key="1">
    <citation type="submission" date="2017-10" db="EMBL/GenBank/DDBJ databases">
        <title>Whole-genome sequence of three Streptococcus macedonicus strains isolated from Italian cheeses of the Veneto region.</title>
        <authorList>
            <person name="Treu L."/>
            <person name="De Diego-Diaz B."/>
            <person name="Papadimitriou K."/>
            <person name="Tsakalidou E."/>
            <person name="Corich V."/>
            <person name="Giacomini A."/>
        </authorList>
    </citation>
    <scope>NUCLEOTIDE SEQUENCE [LARGE SCALE GENOMIC DNA]</scope>
    <source>
        <strain evidence="1 2">19AS</strain>
    </source>
</reference>